<name>A0A9P6UKM8_9FUNG</name>
<dbReference type="Proteomes" id="UP000823405">
    <property type="component" value="Unassembled WGS sequence"/>
</dbReference>
<comment type="caution">
    <text evidence="2">The sequence shown here is derived from an EMBL/GenBank/DDBJ whole genome shotgun (WGS) entry which is preliminary data.</text>
</comment>
<evidence type="ECO:0008006" key="4">
    <source>
        <dbReference type="Google" id="ProtNLM"/>
    </source>
</evidence>
<sequence>MASSDKVFDILELIRLIADELSQHDLFFCCLVNKTFLQAFTPHLWHSITIRRRDPVPKFQTPEGRAGLLRNGHHIRVLRAYNPNALEPFVKFGTTCVNLVSLDVTHSTDYYKGLSSVYRPSEMLSKGRRKKLIDAGQKQISCPSKSGVATSTAGSGMFSTAAAASTGLSDSSEPTSSGLVETPTSTDSRQLGASASTAAEFIAPITRERGYAEWERDGETYLISVLERSSQLQFLVVPSHCVESEPIVKIAGESLLSLKEFYSDTDHRQQKSNIYFSLKMYSTRTSTNSIVGGQEAVAKVKGCLQCTGGELSHSVLNNYPRLRDMQINIFAKANNDVFDRIRFADKRLAYLKITEGRSSQVAQILTLTPPLKRLSLRGYDLNADLQSAYAYHDNMIKAAFLRHAPTLEHLEIATCYFPPEILQALLCSAPSLRTFKTRENDDYGCQPCEEAELDALQIIDGLWSCKKLKVFECKILNVPRPDVVDTPFTDNANLVLPPGPPFGPAAAQDQSPLTGAMLVAQQESHAVQRQVLRQLGRLTRLRILCLGKYGLCWNDDPEYSRLEIRGIRTMVVDAYTDRNCLELSLASGLDELAGLRRLEELIVNQMAHRIGLAEVQWMVEHWPRLKRIAGLQYRVCDDELDYGDDVGDFGSLEESEPEH</sequence>
<evidence type="ECO:0000313" key="3">
    <source>
        <dbReference type="Proteomes" id="UP000823405"/>
    </source>
</evidence>
<keyword evidence="3" id="KW-1185">Reference proteome</keyword>
<protein>
    <recommendedName>
        <fullName evidence="4">F-box domain-containing protein</fullName>
    </recommendedName>
</protein>
<proteinExistence type="predicted"/>
<reference evidence="2" key="1">
    <citation type="journal article" date="2020" name="Fungal Divers.">
        <title>Resolving the Mortierellaceae phylogeny through synthesis of multi-gene phylogenetics and phylogenomics.</title>
        <authorList>
            <person name="Vandepol N."/>
            <person name="Liber J."/>
            <person name="Desiro A."/>
            <person name="Na H."/>
            <person name="Kennedy M."/>
            <person name="Barry K."/>
            <person name="Grigoriev I.V."/>
            <person name="Miller A.N."/>
            <person name="O'Donnell K."/>
            <person name="Stajich J.E."/>
            <person name="Bonito G."/>
        </authorList>
    </citation>
    <scope>NUCLEOTIDE SEQUENCE</scope>
    <source>
        <strain evidence="2">NVP60</strain>
    </source>
</reference>
<organism evidence="2 3">
    <name type="scientific">Linnemannia gamsii</name>
    <dbReference type="NCBI Taxonomy" id="64522"/>
    <lineage>
        <taxon>Eukaryota</taxon>
        <taxon>Fungi</taxon>
        <taxon>Fungi incertae sedis</taxon>
        <taxon>Mucoromycota</taxon>
        <taxon>Mortierellomycotina</taxon>
        <taxon>Mortierellomycetes</taxon>
        <taxon>Mortierellales</taxon>
        <taxon>Mortierellaceae</taxon>
        <taxon>Linnemannia</taxon>
    </lineage>
</organism>
<feature type="region of interest" description="Disordered" evidence="1">
    <location>
        <begin position="164"/>
        <end position="193"/>
    </location>
</feature>
<feature type="non-terminal residue" evidence="2">
    <location>
        <position position="659"/>
    </location>
</feature>
<dbReference type="EMBL" id="JAAAIN010001008">
    <property type="protein sequence ID" value="KAG0308287.1"/>
    <property type="molecule type" value="Genomic_DNA"/>
</dbReference>
<dbReference type="SUPFAM" id="SSF52047">
    <property type="entry name" value="RNI-like"/>
    <property type="match status" value="1"/>
</dbReference>
<dbReference type="AlphaFoldDB" id="A0A9P6UKM8"/>
<accession>A0A9P6UKM8</accession>
<evidence type="ECO:0000256" key="1">
    <source>
        <dbReference type="SAM" id="MobiDB-lite"/>
    </source>
</evidence>
<dbReference type="InterPro" id="IPR032675">
    <property type="entry name" value="LRR_dom_sf"/>
</dbReference>
<dbReference type="OrthoDB" id="2363618at2759"/>
<dbReference type="Gene3D" id="3.80.10.10">
    <property type="entry name" value="Ribonuclease Inhibitor"/>
    <property type="match status" value="1"/>
</dbReference>
<gene>
    <name evidence="2" type="ORF">BGZ97_000106</name>
</gene>
<evidence type="ECO:0000313" key="2">
    <source>
        <dbReference type="EMBL" id="KAG0308287.1"/>
    </source>
</evidence>